<name>X1B715_9ZZZZ</name>
<dbReference type="AlphaFoldDB" id="X1B715"/>
<feature type="non-terminal residue" evidence="1">
    <location>
        <position position="62"/>
    </location>
</feature>
<reference evidence="1" key="1">
    <citation type="journal article" date="2014" name="Front. Microbiol.">
        <title>High frequency of phylogenetically diverse reductive dehalogenase-homologous genes in deep subseafloor sedimentary metagenomes.</title>
        <authorList>
            <person name="Kawai M."/>
            <person name="Futagami T."/>
            <person name="Toyoda A."/>
            <person name="Takaki Y."/>
            <person name="Nishi S."/>
            <person name="Hori S."/>
            <person name="Arai W."/>
            <person name="Tsubouchi T."/>
            <person name="Morono Y."/>
            <person name="Uchiyama I."/>
            <person name="Ito T."/>
            <person name="Fujiyama A."/>
            <person name="Inagaki F."/>
            <person name="Takami H."/>
        </authorList>
    </citation>
    <scope>NUCLEOTIDE SEQUENCE</scope>
    <source>
        <strain evidence="1">Expedition CK06-06</strain>
    </source>
</reference>
<organism evidence="1">
    <name type="scientific">marine sediment metagenome</name>
    <dbReference type="NCBI Taxonomy" id="412755"/>
    <lineage>
        <taxon>unclassified sequences</taxon>
        <taxon>metagenomes</taxon>
        <taxon>ecological metagenomes</taxon>
    </lineage>
</organism>
<comment type="caution">
    <text evidence="1">The sequence shown here is derived from an EMBL/GenBank/DDBJ whole genome shotgun (WGS) entry which is preliminary data.</text>
</comment>
<proteinExistence type="predicted"/>
<gene>
    <name evidence="1" type="ORF">S01H4_25829</name>
</gene>
<evidence type="ECO:0000313" key="1">
    <source>
        <dbReference type="EMBL" id="GAG79933.1"/>
    </source>
</evidence>
<dbReference type="EMBL" id="BART01012354">
    <property type="protein sequence ID" value="GAG79933.1"/>
    <property type="molecule type" value="Genomic_DNA"/>
</dbReference>
<protein>
    <submittedName>
        <fullName evidence="1">Uncharacterized protein</fullName>
    </submittedName>
</protein>
<accession>X1B715</accession>
<sequence length="62" mass="7199">MENNEPTTMPDELVERLKTTKNRAEIALLLIEINRMDLIYTVIEDLAYGVQIITDKFCVNSR</sequence>